<evidence type="ECO:0000256" key="13">
    <source>
        <dbReference type="PROSITE-ProRule" id="PRU00169"/>
    </source>
</evidence>
<dbReference type="GO" id="GO:0004673">
    <property type="term" value="F:protein histidine kinase activity"/>
    <property type="evidence" value="ECO:0007669"/>
    <property type="project" value="UniProtKB-EC"/>
</dbReference>
<proteinExistence type="predicted"/>
<dbReference type="Pfam" id="PF07536">
    <property type="entry name" value="HWE_HK"/>
    <property type="match status" value="1"/>
</dbReference>
<organism evidence="16 17">
    <name type="scientific">Limoniibacter endophyticus</name>
    <dbReference type="NCBI Taxonomy" id="1565040"/>
    <lineage>
        <taxon>Bacteria</taxon>
        <taxon>Pseudomonadati</taxon>
        <taxon>Pseudomonadota</taxon>
        <taxon>Alphaproteobacteria</taxon>
        <taxon>Hyphomicrobiales</taxon>
        <taxon>Bartonellaceae</taxon>
        <taxon>Limoniibacter</taxon>
    </lineage>
</organism>
<dbReference type="PANTHER" id="PTHR41523">
    <property type="entry name" value="TWO-COMPONENT SYSTEM SENSOR PROTEIN"/>
    <property type="match status" value="1"/>
</dbReference>
<keyword evidence="8" id="KW-0547">Nucleotide-binding</keyword>
<evidence type="ECO:0000313" key="17">
    <source>
        <dbReference type="Proteomes" id="UP000641137"/>
    </source>
</evidence>
<dbReference type="InterPro" id="IPR001294">
    <property type="entry name" value="Phytochrome"/>
</dbReference>
<dbReference type="AlphaFoldDB" id="A0A8J3DPT9"/>
<dbReference type="InterPro" id="IPR009219">
    <property type="entry name" value="Bactrphtchr_CheY"/>
</dbReference>
<dbReference type="SMART" id="SM00065">
    <property type="entry name" value="GAF"/>
    <property type="match status" value="1"/>
</dbReference>
<dbReference type="PIRSF" id="PIRSF036397">
    <property type="entry name" value="Bactrphtchrm_rec"/>
    <property type="match status" value="1"/>
</dbReference>
<keyword evidence="7" id="KW-0808">Transferase</keyword>
<evidence type="ECO:0000256" key="9">
    <source>
        <dbReference type="ARBA" id="ARBA00022777"/>
    </source>
</evidence>
<dbReference type="InterPro" id="IPR003018">
    <property type="entry name" value="GAF"/>
</dbReference>
<evidence type="ECO:0000256" key="8">
    <source>
        <dbReference type="ARBA" id="ARBA00022741"/>
    </source>
</evidence>
<evidence type="ECO:0000256" key="7">
    <source>
        <dbReference type="ARBA" id="ARBA00022679"/>
    </source>
</evidence>
<dbReference type="GO" id="GO:0009881">
    <property type="term" value="F:photoreceptor activity"/>
    <property type="evidence" value="ECO:0007669"/>
    <property type="project" value="UniProtKB-KW"/>
</dbReference>
<sequence>MTEPTSRVDLTNCDREPIHKLGAIQPFGFLIAVAANWYITRASVNIATYLGIEHHDAIGQPLSSVLHSEAIHTIRNRLTIVRTPNIVERIFGLRLQENGPLFDIAVHMSDGVVIIEAEPCQEEEQLSASSSVRAMMARLDQAATVEAFCREGARQMRAITGFDRVMIYRFDQDGAGEVVAEAAKPGIGSFMGLHYPASDIPSQARALYRRNLFRIIADVEATPVPVFPAGNEHDHPLDLSMSILRSVSPIHIEYLKNMGIGASLSISIIVDGELWGLFACHHYSPRLPSFERRSTGELFGQMFASRLESRERHLALAFETRARQIADQVLTSVADNATLLEDPAWLSEALSSVVPADGIGVWINGRHALSGMTPTAEQFECIVKALNKNNARRIFSTDHLGSAMPEIVLDGSVAGLIAIPISRFPRDYVVLFRQEIIRTVRWAGDPYKPVEYGANGPRLTPRKSFESWSELVSNRSVPFSSAEIRVAETIRVTLIEVVLRLTDEANRERQRSHERQELLIAELNHRVRNILSLISGLVRQSRSSGDTVSAYVEQLEGRIQSLARAHDQITRDSWSPAPLSMLLEAEAEAYLGKTSARLSLEGSNVLLQPEAYSTAALVFHELVTNSAKYGSLSDGGRVAVCWTLAGNGDLAITWRENGGPPVKEPTRQGFGTTIIRRSIPYDLGGRAEVTFAPEGLTAQFIIPARYVTYSEEIISSKHNESGRSAPTDRTPSVKNPLAGKRILLVEDNLIIAMDGEDILTLLGATEVVTASSVSQALELIEERSFDLALLDINLGNETSHRIAEKLLGGPTKFVFATGYGEMGNTFDDFPDAIVLQKPYTIESVAALLERISAVPD</sequence>
<keyword evidence="4" id="KW-0600">Photoreceptor protein</keyword>
<dbReference type="EMBL" id="BMZO01000008">
    <property type="protein sequence ID" value="GHC74919.1"/>
    <property type="molecule type" value="Genomic_DNA"/>
</dbReference>
<dbReference type="Gene3D" id="3.30.450.20">
    <property type="entry name" value="PAS domain"/>
    <property type="match status" value="1"/>
</dbReference>
<dbReference type="InterPro" id="IPR000014">
    <property type="entry name" value="PAS"/>
</dbReference>
<evidence type="ECO:0000256" key="6">
    <source>
        <dbReference type="ARBA" id="ARBA00022606"/>
    </source>
</evidence>
<evidence type="ECO:0000256" key="1">
    <source>
        <dbReference type="ARBA" id="ARBA00000085"/>
    </source>
</evidence>
<evidence type="ECO:0000259" key="15">
    <source>
        <dbReference type="PROSITE" id="PS50110"/>
    </source>
</evidence>
<dbReference type="Gene3D" id="3.40.50.2300">
    <property type="match status" value="1"/>
</dbReference>
<dbReference type="EC" id="2.7.13.3" evidence="2"/>
<keyword evidence="9 16" id="KW-0418">Kinase</keyword>
<dbReference type="InterPro" id="IPR016132">
    <property type="entry name" value="Phyto_chromo_attachment"/>
</dbReference>
<dbReference type="Gene3D" id="3.30.450.270">
    <property type="match status" value="1"/>
</dbReference>
<dbReference type="GO" id="GO:0005524">
    <property type="term" value="F:ATP binding"/>
    <property type="evidence" value="ECO:0007669"/>
    <property type="project" value="UniProtKB-KW"/>
</dbReference>
<dbReference type="PANTHER" id="PTHR41523:SF8">
    <property type="entry name" value="ETHYLENE RESPONSE SENSOR PROTEIN"/>
    <property type="match status" value="1"/>
</dbReference>
<dbReference type="SUPFAM" id="SSF52172">
    <property type="entry name" value="CheY-like"/>
    <property type="match status" value="1"/>
</dbReference>
<name>A0A8J3DPT9_9HYPH</name>
<dbReference type="SUPFAM" id="SSF55785">
    <property type="entry name" value="PYP-like sensor domain (PAS domain)"/>
    <property type="match status" value="1"/>
</dbReference>
<evidence type="ECO:0000256" key="3">
    <source>
        <dbReference type="ARBA" id="ARBA00021740"/>
    </source>
</evidence>
<dbReference type="Gene3D" id="3.30.450.40">
    <property type="match status" value="1"/>
</dbReference>
<reference evidence="16" key="1">
    <citation type="journal article" date="2014" name="Int. J. Syst. Evol. Microbiol.">
        <title>Complete genome sequence of Corynebacterium casei LMG S-19264T (=DSM 44701T), isolated from a smear-ripened cheese.</title>
        <authorList>
            <consortium name="US DOE Joint Genome Institute (JGI-PGF)"/>
            <person name="Walter F."/>
            <person name="Albersmeier A."/>
            <person name="Kalinowski J."/>
            <person name="Ruckert C."/>
        </authorList>
    </citation>
    <scope>NUCLEOTIDE SEQUENCE</scope>
    <source>
        <strain evidence="16">KCTC 42097</strain>
    </source>
</reference>
<dbReference type="SUPFAM" id="SSF55781">
    <property type="entry name" value="GAF domain-like"/>
    <property type="match status" value="2"/>
</dbReference>
<dbReference type="RefSeq" id="WP_189490519.1">
    <property type="nucleotide sequence ID" value="NZ_BMZO01000008.1"/>
</dbReference>
<dbReference type="Gene3D" id="3.30.565.10">
    <property type="entry name" value="Histidine kinase-like ATPase, C-terminal domain"/>
    <property type="match status" value="1"/>
</dbReference>
<dbReference type="InterPro" id="IPR013515">
    <property type="entry name" value="Phytochrome_cen-reg"/>
</dbReference>
<evidence type="ECO:0000259" key="14">
    <source>
        <dbReference type="PROSITE" id="PS50046"/>
    </source>
</evidence>
<evidence type="ECO:0000256" key="4">
    <source>
        <dbReference type="ARBA" id="ARBA00022543"/>
    </source>
</evidence>
<dbReference type="GO" id="GO:0009584">
    <property type="term" value="P:detection of visible light"/>
    <property type="evidence" value="ECO:0007669"/>
    <property type="project" value="InterPro"/>
</dbReference>
<feature type="modified residue" description="4-aspartylphosphate" evidence="13">
    <location>
        <position position="791"/>
    </location>
</feature>
<dbReference type="Pfam" id="PF08446">
    <property type="entry name" value="PAS_2"/>
    <property type="match status" value="1"/>
</dbReference>
<comment type="caution">
    <text evidence="16">The sequence shown here is derived from an EMBL/GenBank/DDBJ whole genome shotgun (WGS) entry which is preliminary data.</text>
</comment>
<dbReference type="InterPro" id="IPR011102">
    <property type="entry name" value="Sig_transdc_His_kinase_HWE"/>
</dbReference>
<feature type="domain" description="Phytochrome chromophore attachment site" evidence="14">
    <location>
        <begin position="144"/>
        <end position="301"/>
    </location>
</feature>
<dbReference type="SMART" id="SM00911">
    <property type="entry name" value="HWE_HK"/>
    <property type="match status" value="1"/>
</dbReference>
<dbReference type="InterPro" id="IPR029016">
    <property type="entry name" value="GAF-like_dom_sf"/>
</dbReference>
<keyword evidence="17" id="KW-1185">Reference proteome</keyword>
<dbReference type="Pfam" id="PF00360">
    <property type="entry name" value="PHY"/>
    <property type="match status" value="1"/>
</dbReference>
<keyword evidence="12" id="KW-0675">Receptor</keyword>
<dbReference type="CDD" id="cd00130">
    <property type="entry name" value="PAS"/>
    <property type="match status" value="1"/>
</dbReference>
<evidence type="ECO:0000256" key="12">
    <source>
        <dbReference type="ARBA" id="ARBA00023170"/>
    </source>
</evidence>
<dbReference type="GO" id="GO:0000160">
    <property type="term" value="P:phosphorelay signal transduction system"/>
    <property type="evidence" value="ECO:0007669"/>
    <property type="project" value="InterPro"/>
</dbReference>
<dbReference type="InterPro" id="IPR043150">
    <property type="entry name" value="Phytochrome_PHY_sf"/>
</dbReference>
<dbReference type="PRINTS" id="PR01033">
    <property type="entry name" value="PHYTOCHROME"/>
</dbReference>
<dbReference type="Pfam" id="PF01590">
    <property type="entry name" value="GAF"/>
    <property type="match status" value="1"/>
</dbReference>
<dbReference type="Pfam" id="PF00072">
    <property type="entry name" value="Response_reg"/>
    <property type="match status" value="1"/>
</dbReference>
<keyword evidence="5 13" id="KW-0597">Phosphoprotein</keyword>
<evidence type="ECO:0000256" key="10">
    <source>
        <dbReference type="ARBA" id="ARBA00022840"/>
    </source>
</evidence>
<keyword evidence="11" id="KW-0157">Chromophore</keyword>
<feature type="domain" description="Response regulatory" evidence="15">
    <location>
        <begin position="741"/>
        <end position="852"/>
    </location>
</feature>
<comment type="catalytic activity">
    <reaction evidence="1">
        <text>ATP + protein L-histidine = ADP + protein N-phospho-L-histidine.</text>
        <dbReference type="EC" id="2.7.13.3"/>
    </reaction>
</comment>
<evidence type="ECO:0000256" key="5">
    <source>
        <dbReference type="ARBA" id="ARBA00022553"/>
    </source>
</evidence>
<evidence type="ECO:0000313" key="16">
    <source>
        <dbReference type="EMBL" id="GHC74919.1"/>
    </source>
</evidence>
<dbReference type="SUPFAM" id="SSF55874">
    <property type="entry name" value="ATPase domain of HSP90 chaperone/DNA topoisomerase II/histidine kinase"/>
    <property type="match status" value="1"/>
</dbReference>
<keyword evidence="10" id="KW-0067">ATP-binding</keyword>
<evidence type="ECO:0000256" key="11">
    <source>
        <dbReference type="ARBA" id="ARBA00022991"/>
    </source>
</evidence>
<accession>A0A8J3DPT9</accession>
<dbReference type="SMART" id="SM00448">
    <property type="entry name" value="REC"/>
    <property type="match status" value="1"/>
</dbReference>
<dbReference type="PROSITE" id="PS50110">
    <property type="entry name" value="RESPONSE_REGULATORY"/>
    <property type="match status" value="1"/>
</dbReference>
<protein>
    <recommendedName>
        <fullName evidence="3">Blue-light-activated histidine kinase</fullName>
        <ecNumber evidence="2">2.7.13.3</ecNumber>
    </recommendedName>
</protein>
<dbReference type="InterPro" id="IPR001789">
    <property type="entry name" value="Sig_transdc_resp-reg_receiver"/>
</dbReference>
<dbReference type="InterPro" id="IPR036890">
    <property type="entry name" value="HATPase_C_sf"/>
</dbReference>
<reference evidence="16" key="2">
    <citation type="submission" date="2020-09" db="EMBL/GenBank/DDBJ databases">
        <authorList>
            <person name="Sun Q."/>
            <person name="Kim S."/>
        </authorList>
    </citation>
    <scope>NUCLEOTIDE SEQUENCE</scope>
    <source>
        <strain evidence="16">KCTC 42097</strain>
    </source>
</reference>
<dbReference type="InterPro" id="IPR013654">
    <property type="entry name" value="PAS_2"/>
</dbReference>
<dbReference type="InterPro" id="IPR011006">
    <property type="entry name" value="CheY-like_superfamily"/>
</dbReference>
<keyword evidence="6" id="KW-0716">Sensory transduction</keyword>
<dbReference type="PROSITE" id="PS50046">
    <property type="entry name" value="PHYTOCHROME_2"/>
    <property type="match status" value="1"/>
</dbReference>
<dbReference type="Proteomes" id="UP000641137">
    <property type="component" value="Unassembled WGS sequence"/>
</dbReference>
<gene>
    <name evidence="16" type="ORF">GCM10010136_24250</name>
</gene>
<dbReference type="InterPro" id="IPR035965">
    <property type="entry name" value="PAS-like_dom_sf"/>
</dbReference>
<dbReference type="GO" id="GO:0006355">
    <property type="term" value="P:regulation of DNA-templated transcription"/>
    <property type="evidence" value="ECO:0007669"/>
    <property type="project" value="InterPro"/>
</dbReference>
<evidence type="ECO:0000256" key="2">
    <source>
        <dbReference type="ARBA" id="ARBA00012438"/>
    </source>
</evidence>